<name>A0ABZ3IM72_9FIRM</name>
<dbReference type="EMBL" id="CP155573">
    <property type="protein sequence ID" value="XFO66754.1"/>
    <property type="molecule type" value="Genomic_DNA"/>
</dbReference>
<protein>
    <recommendedName>
        <fullName evidence="3">G5 domain-containing protein</fullName>
    </recommendedName>
</protein>
<dbReference type="Gene3D" id="2.20.230.10">
    <property type="entry name" value="Resuscitation-promoting factor rpfb"/>
    <property type="match status" value="1"/>
</dbReference>
<evidence type="ECO:0000313" key="4">
    <source>
        <dbReference type="EMBL" id="XFO66754.1"/>
    </source>
</evidence>
<dbReference type="InterPro" id="IPR022029">
    <property type="entry name" value="YoaR-like_PG-bd"/>
</dbReference>
<keyword evidence="1" id="KW-0732">Signal</keyword>
<evidence type="ECO:0000259" key="3">
    <source>
        <dbReference type="PROSITE" id="PS51109"/>
    </source>
</evidence>
<dbReference type="Pfam" id="PF04294">
    <property type="entry name" value="VanW"/>
    <property type="match status" value="1"/>
</dbReference>
<proteinExistence type="predicted"/>
<feature type="transmembrane region" description="Helical" evidence="2">
    <location>
        <begin position="12"/>
        <end position="35"/>
    </location>
</feature>
<dbReference type="InterPro" id="IPR052913">
    <property type="entry name" value="Glycopeptide_resist_protein"/>
</dbReference>
<dbReference type="PROSITE" id="PS51109">
    <property type="entry name" value="G5"/>
    <property type="match status" value="1"/>
</dbReference>
<dbReference type="PANTHER" id="PTHR35788:SF1">
    <property type="entry name" value="EXPORTED PROTEIN"/>
    <property type="match status" value="1"/>
</dbReference>
<keyword evidence="2" id="KW-0812">Transmembrane</keyword>
<keyword evidence="5" id="KW-1185">Reference proteome</keyword>
<dbReference type="RefSeq" id="WP_373665510.1">
    <property type="nucleotide sequence ID" value="NZ_CP155573.1"/>
</dbReference>
<evidence type="ECO:0000256" key="2">
    <source>
        <dbReference type="SAM" id="Phobius"/>
    </source>
</evidence>
<evidence type="ECO:0000256" key="1">
    <source>
        <dbReference type="ARBA" id="ARBA00022729"/>
    </source>
</evidence>
<dbReference type="Pfam" id="PF07501">
    <property type="entry name" value="G5"/>
    <property type="match status" value="1"/>
</dbReference>
<dbReference type="Pfam" id="PF12229">
    <property type="entry name" value="PG_binding_4"/>
    <property type="match status" value="1"/>
</dbReference>
<keyword evidence="2" id="KW-0472">Membrane</keyword>
<evidence type="ECO:0000313" key="5">
    <source>
        <dbReference type="Proteomes" id="UP000216752"/>
    </source>
</evidence>
<feature type="domain" description="G5" evidence="3">
    <location>
        <begin position="369"/>
        <end position="450"/>
    </location>
</feature>
<accession>A0ABZ3IM72</accession>
<organism evidence="4 5">
    <name type="scientific">Sporomusa silvacetica DSM 10669</name>
    <dbReference type="NCBI Taxonomy" id="1123289"/>
    <lineage>
        <taxon>Bacteria</taxon>
        <taxon>Bacillati</taxon>
        <taxon>Bacillota</taxon>
        <taxon>Negativicutes</taxon>
        <taxon>Selenomonadales</taxon>
        <taxon>Sporomusaceae</taxon>
        <taxon>Sporomusa</taxon>
    </lineage>
</organism>
<reference evidence="4" key="1">
    <citation type="submission" date="2024-05" db="EMBL/GenBank/DDBJ databases">
        <title>Isolation and characterization of Sporomusa carbonis sp. nov., a carboxydotrophic hydrogenogen in the genus of Sporomusa isolated from a charcoal burning pile.</title>
        <authorList>
            <person name="Boeer T."/>
            <person name="Rosenbaum F."/>
            <person name="Eysell L."/>
            <person name="Mueller V."/>
            <person name="Daniel R."/>
            <person name="Poehlein A."/>
        </authorList>
    </citation>
    <scope>NUCLEOTIDE SEQUENCE [LARGE SCALE GENOMIC DNA]</scope>
    <source>
        <strain evidence="4">DSM 10669</strain>
    </source>
</reference>
<dbReference type="PANTHER" id="PTHR35788">
    <property type="entry name" value="EXPORTED PROTEIN-RELATED"/>
    <property type="match status" value="1"/>
</dbReference>
<dbReference type="InterPro" id="IPR007391">
    <property type="entry name" value="Vancomycin_resist_VanW"/>
</dbReference>
<dbReference type="SMART" id="SM01208">
    <property type="entry name" value="G5"/>
    <property type="match status" value="1"/>
</dbReference>
<gene>
    <name evidence="4" type="ORF">SPSIL_029140</name>
</gene>
<dbReference type="InterPro" id="IPR011098">
    <property type="entry name" value="G5_dom"/>
</dbReference>
<keyword evidence="2" id="KW-1133">Transmembrane helix</keyword>
<dbReference type="Proteomes" id="UP000216752">
    <property type="component" value="Chromosome"/>
</dbReference>
<sequence>MQTVTSKNANILFFLLIIMLFSSVSMIAANTAFLVKNEIYHGVTVGDIHVGGLSIMQAQEKIATTFKERTAKTPVITAVYQNQKWTISAQDIDLSIQAKQLAQQAYDIGRTGNIIHRLKERYLAVNQGHKLPLTVQYNQEKIQSIFANIANSINQEPQNARIKLAKNFEIVPEIVGHKVDLAKTLALALDNLNTKITFTFTIPVDDFIPSVVASDLAEIDGVIASYITHFDPWDQNRMQNVILAARSVNGLLVKAGEVFSFNDVVGLRLPQFGYKKAPGYINGVLVPDWGGGVCQVSSTLYNAVLLADLSIEERTAHFHPPGYVPLGQDATVADNQLDFKFKNTLTQNIYITSEVSGSRLTINIWGKQIKKQPEIYIVSADKKILEPNTIIQQDQQLELGKEIVEDEGQRGVQVSTYRIKKVDGQIVKQELLGTDEFPPVDRIIRVGAKIPVQQPKPKNSTNL</sequence>